<dbReference type="InterPro" id="IPR001841">
    <property type="entry name" value="Znf_RING"/>
</dbReference>
<dbReference type="FunFam" id="3.30.40.10:FF:000133">
    <property type="entry name" value="E3 ubiquitin-protein ligase RNF123"/>
    <property type="match status" value="1"/>
</dbReference>
<dbReference type="PANTHER" id="PTHR13363:SF5">
    <property type="entry name" value="E3 UBIQUITIN-PROTEIN LIGASE RNF123"/>
    <property type="match status" value="1"/>
</dbReference>
<keyword evidence="6" id="KW-0833">Ubl conjugation pathway</keyword>
<dbReference type="EMBL" id="JARAKH010000043">
    <property type="protein sequence ID" value="KAK8379354.1"/>
    <property type="molecule type" value="Genomic_DNA"/>
</dbReference>
<evidence type="ECO:0000256" key="3">
    <source>
        <dbReference type="ARBA" id="ARBA00022679"/>
    </source>
</evidence>
<evidence type="ECO:0000313" key="12">
    <source>
        <dbReference type="Proteomes" id="UP001487740"/>
    </source>
</evidence>
<dbReference type="CDD" id="cd16541">
    <property type="entry name" value="RING-HC_RNF123"/>
    <property type="match status" value="1"/>
</dbReference>
<evidence type="ECO:0000256" key="2">
    <source>
        <dbReference type="ARBA" id="ARBA00012483"/>
    </source>
</evidence>
<name>A0AAW0SVA9_SCYPA</name>
<dbReference type="InterPro" id="IPR057987">
    <property type="entry name" value="TPR_RNF123/RKP"/>
</dbReference>
<dbReference type="InterPro" id="IPR013083">
    <property type="entry name" value="Znf_RING/FYVE/PHD"/>
</dbReference>
<dbReference type="GO" id="GO:0051603">
    <property type="term" value="P:proteolysis involved in protein catabolic process"/>
    <property type="evidence" value="ECO:0007669"/>
    <property type="project" value="TreeGrafter"/>
</dbReference>
<evidence type="ECO:0000256" key="5">
    <source>
        <dbReference type="ARBA" id="ARBA00022771"/>
    </source>
</evidence>
<dbReference type="Pfam" id="PF25576">
    <property type="entry name" value="TPR_RNF123"/>
    <property type="match status" value="1"/>
</dbReference>
<comment type="caution">
    <text evidence="11">The sequence shown here is derived from an EMBL/GenBank/DDBJ whole genome shotgun (WGS) entry which is preliminary data.</text>
</comment>
<evidence type="ECO:0000256" key="8">
    <source>
        <dbReference type="PROSITE-ProRule" id="PRU00175"/>
    </source>
</evidence>
<comment type="catalytic activity">
    <reaction evidence="1">
        <text>S-ubiquitinyl-[E2 ubiquitin-conjugating enzyme]-L-cysteine + [acceptor protein]-L-lysine = [E2 ubiquitin-conjugating enzyme]-L-cysteine + N(6)-ubiquitinyl-[acceptor protein]-L-lysine.</text>
        <dbReference type="EC" id="2.3.2.27"/>
    </reaction>
</comment>
<gene>
    <name evidence="11" type="ORF">O3P69_019330</name>
</gene>
<dbReference type="Pfam" id="PF13920">
    <property type="entry name" value="zf-C3HC4_3"/>
    <property type="match status" value="1"/>
</dbReference>
<dbReference type="PANTHER" id="PTHR13363">
    <property type="entry name" value="RING FINGER AND SRY DOMAIN-CONTAINING"/>
    <property type="match status" value="1"/>
</dbReference>
<feature type="domain" description="RING-type" evidence="10">
    <location>
        <begin position="190"/>
        <end position="228"/>
    </location>
</feature>
<dbReference type="GO" id="GO:0005737">
    <property type="term" value="C:cytoplasm"/>
    <property type="evidence" value="ECO:0007669"/>
    <property type="project" value="TreeGrafter"/>
</dbReference>
<sequence length="257" mass="27112">MSRLCQLLCQVLNRVSGWSGCFGHVVSLEIPGLETIHHYPILTAVTGILVTLIRHDLVQASSKGQVATRTLLNEPSFQLSSIYQLLGDSENGAASGDGGGAGWSSQTTMATSPTSSPSRAITAANSSSSSNSGGGGGGNATAVNKFSLKKYPEHINSCEITQVERVVSHLEACVKLKGEKSPGEDEDSLCTICYAYPASAAFKPCSHSSCRACVTQHLMNKTDCFFCKATIQEVVDETSGIVVYQATSLNKDSPLKT</sequence>
<evidence type="ECO:0000256" key="1">
    <source>
        <dbReference type="ARBA" id="ARBA00000900"/>
    </source>
</evidence>
<dbReference type="Gene3D" id="3.30.40.10">
    <property type="entry name" value="Zinc/RING finger domain, C3HC4 (zinc finger)"/>
    <property type="match status" value="1"/>
</dbReference>
<evidence type="ECO:0000313" key="11">
    <source>
        <dbReference type="EMBL" id="KAK8379354.1"/>
    </source>
</evidence>
<dbReference type="AlphaFoldDB" id="A0AAW0SVA9"/>
<evidence type="ECO:0000256" key="7">
    <source>
        <dbReference type="ARBA" id="ARBA00022833"/>
    </source>
</evidence>
<protein>
    <recommendedName>
        <fullName evidence="2">RING-type E3 ubiquitin transferase</fullName>
        <ecNumber evidence="2">2.3.2.27</ecNumber>
    </recommendedName>
</protein>
<keyword evidence="3" id="KW-0808">Transferase</keyword>
<dbReference type="Proteomes" id="UP001487740">
    <property type="component" value="Unassembled WGS sequence"/>
</dbReference>
<dbReference type="GO" id="GO:0016567">
    <property type="term" value="P:protein ubiquitination"/>
    <property type="evidence" value="ECO:0007669"/>
    <property type="project" value="UniProtKB-ARBA"/>
</dbReference>
<keyword evidence="5 8" id="KW-0863">Zinc-finger</keyword>
<accession>A0AAW0SVA9</accession>
<evidence type="ECO:0000256" key="6">
    <source>
        <dbReference type="ARBA" id="ARBA00022786"/>
    </source>
</evidence>
<proteinExistence type="predicted"/>
<keyword evidence="4" id="KW-0479">Metal-binding</keyword>
<reference evidence="11 12" key="1">
    <citation type="submission" date="2023-03" db="EMBL/GenBank/DDBJ databases">
        <title>High-quality genome of Scylla paramamosain provides insights in environmental adaptation.</title>
        <authorList>
            <person name="Zhang L."/>
        </authorList>
    </citation>
    <scope>NUCLEOTIDE SEQUENCE [LARGE SCALE GENOMIC DNA]</scope>
    <source>
        <strain evidence="11">LZ_2023a</strain>
        <tissue evidence="11">Muscle</tissue>
    </source>
</reference>
<evidence type="ECO:0000256" key="4">
    <source>
        <dbReference type="ARBA" id="ARBA00022723"/>
    </source>
</evidence>
<dbReference type="SUPFAM" id="SSF57850">
    <property type="entry name" value="RING/U-box"/>
    <property type="match status" value="1"/>
</dbReference>
<keyword evidence="7" id="KW-0862">Zinc</keyword>
<organism evidence="11 12">
    <name type="scientific">Scylla paramamosain</name>
    <name type="common">Mud crab</name>
    <dbReference type="NCBI Taxonomy" id="85552"/>
    <lineage>
        <taxon>Eukaryota</taxon>
        <taxon>Metazoa</taxon>
        <taxon>Ecdysozoa</taxon>
        <taxon>Arthropoda</taxon>
        <taxon>Crustacea</taxon>
        <taxon>Multicrustacea</taxon>
        <taxon>Malacostraca</taxon>
        <taxon>Eumalacostraca</taxon>
        <taxon>Eucarida</taxon>
        <taxon>Decapoda</taxon>
        <taxon>Pleocyemata</taxon>
        <taxon>Brachyura</taxon>
        <taxon>Eubrachyura</taxon>
        <taxon>Portunoidea</taxon>
        <taxon>Portunidae</taxon>
        <taxon>Portuninae</taxon>
        <taxon>Scylla</taxon>
    </lineage>
</organism>
<evidence type="ECO:0000256" key="9">
    <source>
        <dbReference type="SAM" id="MobiDB-lite"/>
    </source>
</evidence>
<dbReference type="GO" id="GO:0008270">
    <property type="term" value="F:zinc ion binding"/>
    <property type="evidence" value="ECO:0007669"/>
    <property type="project" value="UniProtKB-KW"/>
</dbReference>
<feature type="region of interest" description="Disordered" evidence="9">
    <location>
        <begin position="94"/>
        <end position="137"/>
    </location>
</feature>
<keyword evidence="12" id="KW-1185">Reference proteome</keyword>
<evidence type="ECO:0000259" key="10">
    <source>
        <dbReference type="PROSITE" id="PS50089"/>
    </source>
</evidence>
<dbReference type="EC" id="2.3.2.27" evidence="2"/>
<feature type="compositionally biased region" description="Low complexity" evidence="9">
    <location>
        <begin position="103"/>
        <end position="131"/>
    </location>
</feature>
<dbReference type="InterPro" id="IPR045129">
    <property type="entry name" value="RNF123/RKP/RSPRY1"/>
</dbReference>
<dbReference type="GO" id="GO:0061630">
    <property type="term" value="F:ubiquitin protein ligase activity"/>
    <property type="evidence" value="ECO:0007669"/>
    <property type="project" value="UniProtKB-EC"/>
</dbReference>
<dbReference type="PROSITE" id="PS50089">
    <property type="entry name" value="ZF_RING_2"/>
    <property type="match status" value="1"/>
</dbReference>